<dbReference type="GO" id="GO:0051536">
    <property type="term" value="F:iron-sulfur cluster binding"/>
    <property type="evidence" value="ECO:0007669"/>
    <property type="project" value="UniProtKB-KW"/>
</dbReference>
<evidence type="ECO:0000313" key="9">
    <source>
        <dbReference type="Proteomes" id="UP000177025"/>
    </source>
</evidence>
<evidence type="ECO:0000313" key="8">
    <source>
        <dbReference type="EMBL" id="OGC43548.1"/>
    </source>
</evidence>
<keyword evidence="5" id="KW-0408">Iron</keyword>
<dbReference type="SFLD" id="SFLDG01386">
    <property type="entry name" value="main_SPASM_domain-containing"/>
    <property type="match status" value="1"/>
</dbReference>
<proteinExistence type="predicted"/>
<feature type="domain" description="Radical SAM core" evidence="7">
    <location>
        <begin position="1"/>
        <end position="221"/>
    </location>
</feature>
<sequence length="454" mass="51626">MKNLFVRSIRWDITNACNLSCMHCYAPKGKNTDIGYDSVIKIIARIMPFGLKEINFSGREPTMRKDIFRIIKWCREKGLTINMTTNGTLMEPIMIRQIINSGINMLVFSLDGPDAETHDKIRGLGNFSKTVENIKVLKSNMDEPGSRSKIGISCTLQKFNINCIQGMIDLCDSLGVDLLAINPVSFCGSALDAVSELYVDSDDIFTGWEEICKRYKKIQPDFEIYLGIYPMEAKYLNLKHNMNLPVIHTGCSAGQTLYINAQGYALPCYMLPPVSDIVVDISKYVKYWDVLNESVQYAASIFEPFINFTVNHNHKNINGCESCPDVPVCKRCPLISMSDPDAVKRCQQTRDRIALTKPKLDPDSVLKIKPIVRHELFKNKLIINIKDGSYTSEKTFELNPFSKRIWNEMSKARSVRQISDTINKRFSKLSPEERESSLLECIDYFLKEGVISIN</sequence>
<protein>
    <recommendedName>
        <fullName evidence="7">Radical SAM core domain-containing protein</fullName>
    </recommendedName>
</protein>
<keyword evidence="2" id="KW-0004">4Fe-4S</keyword>
<dbReference type="Pfam" id="PF04055">
    <property type="entry name" value="Radical_SAM"/>
    <property type="match status" value="1"/>
</dbReference>
<reference evidence="8 9" key="1">
    <citation type="journal article" date="2016" name="Nat. Commun.">
        <title>Thousands of microbial genomes shed light on interconnected biogeochemical processes in an aquifer system.</title>
        <authorList>
            <person name="Anantharaman K."/>
            <person name="Brown C.T."/>
            <person name="Hug L.A."/>
            <person name="Sharon I."/>
            <person name="Castelle C.J."/>
            <person name="Probst A.J."/>
            <person name="Thomas B.C."/>
            <person name="Singh A."/>
            <person name="Wilkins M.J."/>
            <person name="Karaoz U."/>
            <person name="Brodie E.L."/>
            <person name="Williams K.H."/>
            <person name="Hubbard S.S."/>
            <person name="Banfield J.F."/>
        </authorList>
    </citation>
    <scope>NUCLEOTIDE SEQUENCE [LARGE SCALE GENOMIC DNA]</scope>
</reference>
<dbReference type="SFLD" id="SFLDG01067">
    <property type="entry name" value="SPASM/twitch_domain_containing"/>
    <property type="match status" value="1"/>
</dbReference>
<dbReference type="InterPro" id="IPR041881">
    <property type="entry name" value="PqqD_sf"/>
</dbReference>
<comment type="cofactor">
    <cofactor evidence="1">
        <name>[4Fe-4S] cluster</name>
        <dbReference type="ChEBI" id="CHEBI:49883"/>
    </cofactor>
</comment>
<dbReference type="InterPro" id="IPR050377">
    <property type="entry name" value="Radical_SAM_PqqE_MftC-like"/>
</dbReference>
<dbReference type="Proteomes" id="UP000177025">
    <property type="component" value="Unassembled WGS sequence"/>
</dbReference>
<dbReference type="SFLD" id="SFLDS00029">
    <property type="entry name" value="Radical_SAM"/>
    <property type="match status" value="1"/>
</dbReference>
<evidence type="ECO:0000259" key="7">
    <source>
        <dbReference type="PROSITE" id="PS51918"/>
    </source>
</evidence>
<evidence type="ECO:0000256" key="1">
    <source>
        <dbReference type="ARBA" id="ARBA00001966"/>
    </source>
</evidence>
<dbReference type="PANTHER" id="PTHR11228:SF7">
    <property type="entry name" value="PQQA PEPTIDE CYCLASE"/>
    <property type="match status" value="1"/>
</dbReference>
<evidence type="ECO:0000256" key="5">
    <source>
        <dbReference type="ARBA" id="ARBA00023004"/>
    </source>
</evidence>
<keyword evidence="3" id="KW-0949">S-adenosyl-L-methionine</keyword>
<dbReference type="SUPFAM" id="SSF102114">
    <property type="entry name" value="Radical SAM enzymes"/>
    <property type="match status" value="1"/>
</dbReference>
<organism evidence="8 9">
    <name type="scientific">candidate division WOR-3 bacterium RBG_13_43_14</name>
    <dbReference type="NCBI Taxonomy" id="1802590"/>
    <lineage>
        <taxon>Bacteria</taxon>
        <taxon>Bacteria division WOR-3</taxon>
    </lineage>
</organism>
<dbReference type="InterPro" id="IPR058240">
    <property type="entry name" value="rSAM_sf"/>
</dbReference>
<dbReference type="Gene3D" id="1.10.10.1150">
    <property type="entry name" value="Coenzyme PQQ synthesis protein D (PqqD)"/>
    <property type="match status" value="1"/>
</dbReference>
<name>A0A1F4UF26_UNCW3</name>
<evidence type="ECO:0000256" key="6">
    <source>
        <dbReference type="ARBA" id="ARBA00023014"/>
    </source>
</evidence>
<dbReference type="GO" id="GO:0003824">
    <property type="term" value="F:catalytic activity"/>
    <property type="evidence" value="ECO:0007669"/>
    <property type="project" value="InterPro"/>
</dbReference>
<dbReference type="InterPro" id="IPR007197">
    <property type="entry name" value="rSAM"/>
</dbReference>
<dbReference type="AlphaFoldDB" id="A0A1F4UF26"/>
<keyword evidence="6" id="KW-0411">Iron-sulfur</keyword>
<dbReference type="InterPro" id="IPR034391">
    <property type="entry name" value="AdoMet-like_SPASM_containing"/>
</dbReference>
<dbReference type="PANTHER" id="PTHR11228">
    <property type="entry name" value="RADICAL SAM DOMAIN PROTEIN"/>
    <property type="match status" value="1"/>
</dbReference>
<dbReference type="EMBL" id="MEUM01000016">
    <property type="protein sequence ID" value="OGC43548.1"/>
    <property type="molecule type" value="Genomic_DNA"/>
</dbReference>
<comment type="caution">
    <text evidence="8">The sequence shown here is derived from an EMBL/GenBank/DDBJ whole genome shotgun (WGS) entry which is preliminary data.</text>
</comment>
<evidence type="ECO:0000256" key="2">
    <source>
        <dbReference type="ARBA" id="ARBA00022485"/>
    </source>
</evidence>
<keyword evidence="4" id="KW-0479">Metal-binding</keyword>
<dbReference type="PROSITE" id="PS51918">
    <property type="entry name" value="RADICAL_SAM"/>
    <property type="match status" value="1"/>
</dbReference>
<gene>
    <name evidence="8" type="ORF">A2Y85_07610</name>
</gene>
<dbReference type="SFLD" id="SFLDG01387">
    <property type="entry name" value="BtrN-like_SPASM_domain_contain"/>
    <property type="match status" value="1"/>
</dbReference>
<evidence type="ECO:0000256" key="3">
    <source>
        <dbReference type="ARBA" id="ARBA00022691"/>
    </source>
</evidence>
<dbReference type="Gene3D" id="3.20.20.70">
    <property type="entry name" value="Aldolase class I"/>
    <property type="match status" value="1"/>
</dbReference>
<dbReference type="InterPro" id="IPR013785">
    <property type="entry name" value="Aldolase_TIM"/>
</dbReference>
<dbReference type="CDD" id="cd01335">
    <property type="entry name" value="Radical_SAM"/>
    <property type="match status" value="1"/>
</dbReference>
<accession>A0A1F4UF26</accession>
<evidence type="ECO:0000256" key="4">
    <source>
        <dbReference type="ARBA" id="ARBA00022723"/>
    </source>
</evidence>
<dbReference type="GO" id="GO:0046872">
    <property type="term" value="F:metal ion binding"/>
    <property type="evidence" value="ECO:0007669"/>
    <property type="project" value="UniProtKB-KW"/>
</dbReference>